<dbReference type="GO" id="GO:0046983">
    <property type="term" value="F:protein dimerization activity"/>
    <property type="evidence" value="ECO:0007669"/>
    <property type="project" value="InterPro"/>
</dbReference>
<keyword evidence="4" id="KW-1185">Reference proteome</keyword>
<evidence type="ECO:0000259" key="2">
    <source>
        <dbReference type="Pfam" id="PF05699"/>
    </source>
</evidence>
<feature type="compositionally biased region" description="Basic and acidic residues" evidence="1">
    <location>
        <begin position="200"/>
        <end position="210"/>
    </location>
</feature>
<name>A0AAV2F763_9ROSI</name>
<gene>
    <name evidence="3" type="ORF">LTRI10_LOCUS34448</name>
</gene>
<proteinExistence type="predicted"/>
<sequence length="239" mass="27193">MSRPIHYAAYWLNPQIHHSQRFNHNDPKVKMGLYECISRLAKNDEDKFLITEQLSVFRHAHGMFDKYGAMQLKDRQHPADWWTSFGDEVPELQKFALRLLSLTCSASGCELNWSAFERIHTKKKNKLRAQKMNDLVYIMCNNILVGGNAKKARRLEIDFDNEWICASDNEEGEPQSTDLEVGGEEGGHTIEGGDDAIGVDARRDEGDHEYSSPLDVDVNGGDDDNDDDFDANVEADELM</sequence>
<dbReference type="PANTHER" id="PTHR32166">
    <property type="entry name" value="OSJNBA0013A04.12 PROTEIN"/>
    <property type="match status" value="1"/>
</dbReference>
<dbReference type="Proteomes" id="UP001497516">
    <property type="component" value="Chromosome 6"/>
</dbReference>
<dbReference type="Pfam" id="PF05699">
    <property type="entry name" value="Dimer_Tnp_hAT"/>
    <property type="match status" value="1"/>
</dbReference>
<feature type="compositionally biased region" description="Acidic residues" evidence="1">
    <location>
        <begin position="220"/>
        <end position="239"/>
    </location>
</feature>
<dbReference type="SUPFAM" id="SSF53098">
    <property type="entry name" value="Ribonuclease H-like"/>
    <property type="match status" value="1"/>
</dbReference>
<accession>A0AAV2F763</accession>
<evidence type="ECO:0000256" key="1">
    <source>
        <dbReference type="SAM" id="MobiDB-lite"/>
    </source>
</evidence>
<evidence type="ECO:0000313" key="4">
    <source>
        <dbReference type="Proteomes" id="UP001497516"/>
    </source>
</evidence>
<dbReference type="InterPro" id="IPR008906">
    <property type="entry name" value="HATC_C_dom"/>
</dbReference>
<dbReference type="AlphaFoldDB" id="A0AAV2F763"/>
<protein>
    <recommendedName>
        <fullName evidence="2">HAT C-terminal dimerisation domain-containing protein</fullName>
    </recommendedName>
</protein>
<evidence type="ECO:0000313" key="3">
    <source>
        <dbReference type="EMBL" id="CAL1393912.1"/>
    </source>
</evidence>
<dbReference type="InterPro" id="IPR012337">
    <property type="entry name" value="RNaseH-like_sf"/>
</dbReference>
<reference evidence="3 4" key="1">
    <citation type="submission" date="2024-04" db="EMBL/GenBank/DDBJ databases">
        <authorList>
            <person name="Fracassetti M."/>
        </authorList>
    </citation>
    <scope>NUCLEOTIDE SEQUENCE [LARGE SCALE GENOMIC DNA]</scope>
</reference>
<organism evidence="3 4">
    <name type="scientific">Linum trigynum</name>
    <dbReference type="NCBI Taxonomy" id="586398"/>
    <lineage>
        <taxon>Eukaryota</taxon>
        <taxon>Viridiplantae</taxon>
        <taxon>Streptophyta</taxon>
        <taxon>Embryophyta</taxon>
        <taxon>Tracheophyta</taxon>
        <taxon>Spermatophyta</taxon>
        <taxon>Magnoliopsida</taxon>
        <taxon>eudicotyledons</taxon>
        <taxon>Gunneridae</taxon>
        <taxon>Pentapetalae</taxon>
        <taxon>rosids</taxon>
        <taxon>fabids</taxon>
        <taxon>Malpighiales</taxon>
        <taxon>Linaceae</taxon>
        <taxon>Linum</taxon>
    </lineage>
</organism>
<feature type="domain" description="HAT C-terminal dimerisation" evidence="2">
    <location>
        <begin position="75"/>
        <end position="138"/>
    </location>
</feature>
<dbReference type="EMBL" id="OZ034819">
    <property type="protein sequence ID" value="CAL1393912.1"/>
    <property type="molecule type" value="Genomic_DNA"/>
</dbReference>
<feature type="region of interest" description="Disordered" evidence="1">
    <location>
        <begin position="166"/>
        <end position="239"/>
    </location>
</feature>
<dbReference type="PANTHER" id="PTHR32166:SF122">
    <property type="entry name" value="OS09G0499600 PROTEIN"/>
    <property type="match status" value="1"/>
</dbReference>